<dbReference type="RefSeq" id="WP_143478329.1">
    <property type="nucleotide sequence ID" value="NZ_FWZT01000067.1"/>
</dbReference>
<evidence type="ECO:0000313" key="8">
    <source>
        <dbReference type="Proteomes" id="UP000192907"/>
    </source>
</evidence>
<feature type="domain" description="Cas12f1-like TNB" evidence="6">
    <location>
        <begin position="266"/>
        <end position="322"/>
    </location>
</feature>
<dbReference type="Pfam" id="PF01385">
    <property type="entry name" value="OrfB_IS605"/>
    <property type="match status" value="1"/>
</dbReference>
<feature type="non-terminal residue" evidence="7">
    <location>
        <position position="323"/>
    </location>
</feature>
<dbReference type="STRING" id="1513793.SAMN06296036_1671"/>
<evidence type="ECO:0000256" key="3">
    <source>
        <dbReference type="ARBA" id="ARBA00023125"/>
    </source>
</evidence>
<dbReference type="AlphaFoldDB" id="A0A1Y6CRW8"/>
<dbReference type="GO" id="GO:0006310">
    <property type="term" value="P:DNA recombination"/>
    <property type="evidence" value="ECO:0007669"/>
    <property type="project" value="UniProtKB-KW"/>
</dbReference>
<evidence type="ECO:0000313" key="7">
    <source>
        <dbReference type="EMBL" id="SMF85304.1"/>
    </source>
</evidence>
<keyword evidence="3" id="KW-0238">DNA-binding</keyword>
<dbReference type="InterPro" id="IPR001959">
    <property type="entry name" value="Transposase"/>
</dbReference>
<dbReference type="EMBL" id="FWZT01000067">
    <property type="protein sequence ID" value="SMF85304.1"/>
    <property type="molecule type" value="Genomic_DNA"/>
</dbReference>
<dbReference type="Pfam" id="PF07282">
    <property type="entry name" value="Cas12f1-like_TNB"/>
    <property type="match status" value="1"/>
</dbReference>
<sequence>MATKTLKIRIKDSTACKELNRMARAINFVWNYCNETSFEAVRKNSQWLSYQDLQRLTKGANKELGLNSASVQMVCREYVTRRRQFKKRKLRWRGRKSLGWIPFRHDCIKFKDGIVTFNKKPYRLFQPDRLPESDYKSGEFCQDSKGRWYICIPIEYEPEQYDARAEVGIDLGLKDVATLSSGKKVSNGRYYRMMERKLSGVQKHKKKRQARKIHAKIRNKRMDDLHKASTEIVQENCLIVVGKFGAKGLAKTKMAKSVNDAATTAFKTMLKYKASAQQHRIFVEVPENCSTQICSSCEEIPDSAPKGVKDLGVREWVCSSCGA</sequence>
<keyword evidence="4" id="KW-0233">DNA recombination</keyword>
<dbReference type="Proteomes" id="UP000192907">
    <property type="component" value="Unassembled WGS sequence"/>
</dbReference>
<proteinExistence type="inferred from homology"/>
<organism evidence="7 8">
    <name type="scientific">Pseudobacteriovorax antillogorgiicola</name>
    <dbReference type="NCBI Taxonomy" id="1513793"/>
    <lineage>
        <taxon>Bacteria</taxon>
        <taxon>Pseudomonadati</taxon>
        <taxon>Bdellovibrionota</taxon>
        <taxon>Oligoflexia</taxon>
        <taxon>Oligoflexales</taxon>
        <taxon>Pseudobacteriovoracaceae</taxon>
        <taxon>Pseudobacteriovorax</taxon>
    </lineage>
</organism>
<dbReference type="GO" id="GO:0003677">
    <property type="term" value="F:DNA binding"/>
    <property type="evidence" value="ECO:0007669"/>
    <property type="project" value="UniProtKB-KW"/>
</dbReference>
<reference evidence="8" key="1">
    <citation type="submission" date="2017-04" db="EMBL/GenBank/DDBJ databases">
        <authorList>
            <person name="Varghese N."/>
            <person name="Submissions S."/>
        </authorList>
    </citation>
    <scope>NUCLEOTIDE SEQUENCE [LARGE SCALE GENOMIC DNA]</scope>
    <source>
        <strain evidence="8">RKEM611</strain>
    </source>
</reference>
<comment type="similarity">
    <text evidence="1">In the C-terminal section; belongs to the transposase 35 family.</text>
</comment>
<keyword evidence="2" id="KW-0815">Transposition</keyword>
<accession>A0A1Y6CRW8</accession>
<keyword evidence="8" id="KW-1185">Reference proteome</keyword>
<evidence type="ECO:0000256" key="2">
    <source>
        <dbReference type="ARBA" id="ARBA00022578"/>
    </source>
</evidence>
<protein>
    <submittedName>
        <fullName evidence="7">Transposase, IS605 OrfB family, central region</fullName>
    </submittedName>
</protein>
<gene>
    <name evidence="7" type="ORF">SAMN06296036_1671</name>
</gene>
<evidence type="ECO:0000256" key="1">
    <source>
        <dbReference type="ARBA" id="ARBA00008761"/>
    </source>
</evidence>
<evidence type="ECO:0000259" key="5">
    <source>
        <dbReference type="Pfam" id="PF01385"/>
    </source>
</evidence>
<dbReference type="GO" id="GO:0032196">
    <property type="term" value="P:transposition"/>
    <property type="evidence" value="ECO:0007669"/>
    <property type="project" value="UniProtKB-KW"/>
</dbReference>
<name>A0A1Y6CRW8_9BACT</name>
<evidence type="ECO:0000256" key="4">
    <source>
        <dbReference type="ARBA" id="ARBA00023172"/>
    </source>
</evidence>
<evidence type="ECO:0000259" key="6">
    <source>
        <dbReference type="Pfam" id="PF07282"/>
    </source>
</evidence>
<dbReference type="NCBIfam" id="NF040570">
    <property type="entry name" value="guided_TnpB"/>
    <property type="match status" value="1"/>
</dbReference>
<dbReference type="InterPro" id="IPR010095">
    <property type="entry name" value="Cas12f1-like_TNB"/>
</dbReference>
<feature type="domain" description="Probable transposase IS891/IS1136/IS1341" evidence="5">
    <location>
        <begin position="152"/>
        <end position="251"/>
    </location>
</feature>